<dbReference type="InterPro" id="IPR036388">
    <property type="entry name" value="WH-like_DNA-bd_sf"/>
</dbReference>
<dbReference type="InterPro" id="IPR003783">
    <property type="entry name" value="Regulatory_RecX"/>
</dbReference>
<dbReference type="Proteomes" id="UP000002608">
    <property type="component" value="Chromosome"/>
</dbReference>
<evidence type="ECO:0000256" key="3">
    <source>
        <dbReference type="ARBA" id="ARBA00018111"/>
    </source>
</evidence>
<dbReference type="PANTHER" id="PTHR33602">
    <property type="entry name" value="REGULATORY PROTEIN RECX FAMILY PROTEIN"/>
    <property type="match status" value="1"/>
</dbReference>
<dbReference type="GO" id="GO:0006282">
    <property type="term" value="P:regulation of DNA repair"/>
    <property type="evidence" value="ECO:0007669"/>
    <property type="project" value="InterPro"/>
</dbReference>
<dbReference type="OrthoDB" id="9790667at2"/>
<evidence type="ECO:0000256" key="4">
    <source>
        <dbReference type="ARBA" id="ARBA00022490"/>
    </source>
</evidence>
<dbReference type="HOGENOM" id="CLU_1034051_0_0_6"/>
<evidence type="ECO:0000256" key="1">
    <source>
        <dbReference type="ARBA" id="ARBA00004496"/>
    </source>
</evidence>
<dbReference type="GO" id="GO:0005737">
    <property type="term" value="C:cytoplasm"/>
    <property type="evidence" value="ECO:0007669"/>
    <property type="project" value="UniProtKB-SubCell"/>
</dbReference>
<reference evidence="6 7" key="1">
    <citation type="submission" date="2007-10" db="EMBL/GenBank/DDBJ databases">
        <title>Complete sequence of Shewanella pealeana ATCC 700345.</title>
        <authorList>
            <consortium name="US DOE Joint Genome Institute"/>
            <person name="Copeland A."/>
            <person name="Lucas S."/>
            <person name="Lapidus A."/>
            <person name="Barry K."/>
            <person name="Glavina del Rio T."/>
            <person name="Dalin E."/>
            <person name="Tice H."/>
            <person name="Pitluck S."/>
            <person name="Chertkov O."/>
            <person name="Brettin T."/>
            <person name="Bruce D."/>
            <person name="Detter J.C."/>
            <person name="Han C."/>
            <person name="Schmutz J."/>
            <person name="Larimer F."/>
            <person name="Land M."/>
            <person name="Hauser L."/>
            <person name="Kyrpides N."/>
            <person name="Kim E."/>
            <person name="Zhao J.-S.Z."/>
            <person name="Manno D."/>
            <person name="Hawari J."/>
            <person name="Richardson P."/>
        </authorList>
    </citation>
    <scope>NUCLEOTIDE SEQUENCE [LARGE SCALE GENOMIC DNA]</scope>
    <source>
        <strain evidence="7">ATCC 700345 / ANG-SQ1</strain>
    </source>
</reference>
<dbReference type="InterPro" id="IPR053925">
    <property type="entry name" value="RecX_HTH_3rd"/>
</dbReference>
<sequence length="269" mass="31148">MQRPPLRQAKTIDNVFNSAYWHLSQQDFTINEIRTKLERKTENQEWIDTVLARLIEGGYLKNDFDFAVRYCELAFSHELGAGAIRRKLQQRGVSLTDIDSAIERVTDEQNVDGYEMATSRLLSRFDNFYGTNKEKVYAQMTAKGFSRVEIDHALAAHPMRETLRSKMAVKADKADLSTEIIKLYSKGKGQTLIQQELKQRLIDLSDFEDTLYQLTLAGDVDFYQSCKVELAKKRYDLSDYKDKSKAYAYLSRKGFNSDEIKEAMRLDDE</sequence>
<dbReference type="RefSeq" id="WP_012154844.1">
    <property type="nucleotide sequence ID" value="NC_009901.1"/>
</dbReference>
<comment type="similarity">
    <text evidence="2">Belongs to the RecX family.</text>
</comment>
<dbReference type="EMBL" id="CP000851">
    <property type="protein sequence ID" value="ABV86920.1"/>
    <property type="molecule type" value="Genomic_DNA"/>
</dbReference>
<protein>
    <recommendedName>
        <fullName evidence="3">Regulatory protein RecX</fullName>
    </recommendedName>
</protein>
<dbReference type="PANTHER" id="PTHR33602:SF1">
    <property type="entry name" value="REGULATORY PROTEIN RECX FAMILY PROTEIN"/>
    <property type="match status" value="1"/>
</dbReference>
<evidence type="ECO:0000313" key="6">
    <source>
        <dbReference type="EMBL" id="ABV86920.1"/>
    </source>
</evidence>
<dbReference type="STRING" id="398579.Spea_1595"/>
<keyword evidence="4" id="KW-0963">Cytoplasm</keyword>
<dbReference type="KEGG" id="spl:Spea_1595"/>
<keyword evidence="7" id="KW-1185">Reference proteome</keyword>
<dbReference type="Pfam" id="PF21981">
    <property type="entry name" value="RecX_HTH3"/>
    <property type="match status" value="1"/>
</dbReference>
<comment type="subcellular location">
    <subcellularLocation>
        <location evidence="1">Cytoplasm</location>
    </subcellularLocation>
</comment>
<feature type="domain" description="RecX third three-helical" evidence="5">
    <location>
        <begin position="230"/>
        <end position="264"/>
    </location>
</feature>
<evidence type="ECO:0000313" key="7">
    <source>
        <dbReference type="Proteomes" id="UP000002608"/>
    </source>
</evidence>
<evidence type="ECO:0000259" key="5">
    <source>
        <dbReference type="Pfam" id="PF21981"/>
    </source>
</evidence>
<evidence type="ECO:0000256" key="2">
    <source>
        <dbReference type="ARBA" id="ARBA00009695"/>
    </source>
</evidence>
<dbReference type="eggNOG" id="COG2137">
    <property type="taxonomic scope" value="Bacteria"/>
</dbReference>
<name>A8H2Y3_SHEPA</name>
<accession>A8H2Y3</accession>
<organism evidence="6 7">
    <name type="scientific">Shewanella pealeana (strain ATCC 700345 / ANG-SQ1)</name>
    <dbReference type="NCBI Taxonomy" id="398579"/>
    <lineage>
        <taxon>Bacteria</taxon>
        <taxon>Pseudomonadati</taxon>
        <taxon>Pseudomonadota</taxon>
        <taxon>Gammaproteobacteria</taxon>
        <taxon>Alteromonadales</taxon>
        <taxon>Shewanellaceae</taxon>
        <taxon>Shewanella</taxon>
    </lineage>
</organism>
<dbReference type="Gene3D" id="1.10.10.10">
    <property type="entry name" value="Winged helix-like DNA-binding domain superfamily/Winged helix DNA-binding domain"/>
    <property type="match status" value="2"/>
</dbReference>
<dbReference type="AlphaFoldDB" id="A8H2Y3"/>
<gene>
    <name evidence="6" type="ordered locus">Spea_1595</name>
</gene>
<proteinExistence type="inferred from homology"/>